<name>A0A0N7KD84_ORYSJ</name>
<gene>
    <name evidence="8" type="ordered locus">Os01g0586300</name>
    <name evidence="8" type="ORF">OSNPB_010586300</name>
</gene>
<feature type="transmembrane region" description="Helical" evidence="6">
    <location>
        <begin position="108"/>
        <end position="128"/>
    </location>
</feature>
<dbReference type="GO" id="GO:0015171">
    <property type="term" value="F:amino acid transmembrane transporter activity"/>
    <property type="evidence" value="ECO:0000318"/>
    <property type="project" value="GO_Central"/>
</dbReference>
<feature type="transmembrane region" description="Helical" evidence="6">
    <location>
        <begin position="255"/>
        <end position="274"/>
    </location>
</feature>
<dbReference type="GO" id="GO:0003333">
    <property type="term" value="P:amino acid transmembrane transport"/>
    <property type="evidence" value="ECO:0000318"/>
    <property type="project" value="GO_Central"/>
</dbReference>
<evidence type="ECO:0000256" key="6">
    <source>
        <dbReference type="SAM" id="Phobius"/>
    </source>
</evidence>
<protein>
    <submittedName>
        <fullName evidence="8">Os01g0586300 protein</fullName>
    </submittedName>
</protein>
<dbReference type="STRING" id="39947.A0A0N7KD84"/>
<proteinExistence type="predicted"/>
<dbReference type="Pfam" id="PF01490">
    <property type="entry name" value="Aa_trans"/>
    <property type="match status" value="1"/>
</dbReference>
<keyword evidence="2 6" id="KW-0812">Transmembrane</keyword>
<dbReference type="AlphaFoldDB" id="A0A0N7KD84"/>
<dbReference type="PANTHER" id="PTHR22950:SF698">
    <property type="entry name" value="AMINO ACID TRANSPORTER TRANSMEMBRANE DOMAIN-CONTAINING PROTEIN"/>
    <property type="match status" value="1"/>
</dbReference>
<dbReference type="Proteomes" id="UP000059680">
    <property type="component" value="Chromosome 1"/>
</dbReference>
<dbReference type="InterPro" id="IPR013057">
    <property type="entry name" value="AA_transpt_TM"/>
</dbReference>
<keyword evidence="4 6" id="KW-1133">Transmembrane helix</keyword>
<evidence type="ECO:0000256" key="5">
    <source>
        <dbReference type="ARBA" id="ARBA00023136"/>
    </source>
</evidence>
<accession>A0A0N7KD84</accession>
<reference evidence="8 9" key="3">
    <citation type="journal article" date="2013" name="Rice">
        <title>Improvement of the Oryza sativa Nipponbare reference genome using next generation sequence and optical map data.</title>
        <authorList>
            <person name="Kawahara Y."/>
            <person name="de la Bastide M."/>
            <person name="Hamilton J.P."/>
            <person name="Kanamori H."/>
            <person name="McCombie W.R."/>
            <person name="Ouyang S."/>
            <person name="Schwartz D.C."/>
            <person name="Tanaka T."/>
            <person name="Wu J."/>
            <person name="Zhou S."/>
            <person name="Childs K.L."/>
            <person name="Davidson R.M."/>
            <person name="Lin H."/>
            <person name="Quesada-Ocampo L."/>
            <person name="Vaillancourt B."/>
            <person name="Sakai H."/>
            <person name="Lee S.S."/>
            <person name="Kim J."/>
            <person name="Numa H."/>
            <person name="Itoh T."/>
            <person name="Buell C.R."/>
            <person name="Matsumoto T."/>
        </authorList>
    </citation>
    <scope>NUCLEOTIDE SEQUENCE [LARGE SCALE GENOMIC DNA]</scope>
    <source>
        <strain evidence="9">cv. Nipponbare</strain>
    </source>
</reference>
<dbReference type="InParanoid" id="A0A0N7KD84"/>
<sequence length="451" mass="49854">MAADKSPIDEAPFYGKHEQEDLGTIAYSARAPSSVRNMLPQAAGGFTKPSASTPATSWTAACASIADLPSQGRWLSLALFTKLYASTPSTSWTAACASIAELLDIGHLTFSGYGLTAIGLIIFVILLGDNLDKLLPGTVVEILGYQVHGKQLFVLAAATVILPTTWLKNLSVLAYLGGRAGLVGCAERVAHCPQPLLRLLRRLWRLPDRLLLNEVLLISSVMCSLNSTVTTVLGYLSYGEDVQVKVTLNLPTGKLYTKIAILTTLITPLAKYALVIQPITMAIEDKLSAMMAAVADNRNNGLTRVLTSSRRCQHDGAGVHFALLRLPHVVHRVLTERRRCHVVPVPELPQDLHAPRKSCPLRGGGDCWDTGHWSVRHHRWHLHFPSPDYRHILIGHLWVWWHPTSLHDHGRDSDDDDFRDRDYDVAALANNLSQAFRYVIYNNDDMEEVYV</sequence>
<dbReference type="EMBL" id="AP014957">
    <property type="protein sequence ID" value="BAS72905.1"/>
    <property type="molecule type" value="Genomic_DNA"/>
</dbReference>
<keyword evidence="9" id="KW-1185">Reference proteome</keyword>
<reference evidence="9" key="1">
    <citation type="journal article" date="2005" name="Nature">
        <title>The map-based sequence of the rice genome.</title>
        <authorList>
            <consortium name="International rice genome sequencing project (IRGSP)"/>
            <person name="Matsumoto T."/>
            <person name="Wu J."/>
            <person name="Kanamori H."/>
            <person name="Katayose Y."/>
            <person name="Fujisawa M."/>
            <person name="Namiki N."/>
            <person name="Mizuno H."/>
            <person name="Yamamoto K."/>
            <person name="Antonio B.A."/>
            <person name="Baba T."/>
            <person name="Sakata K."/>
            <person name="Nagamura Y."/>
            <person name="Aoki H."/>
            <person name="Arikawa K."/>
            <person name="Arita K."/>
            <person name="Bito T."/>
            <person name="Chiden Y."/>
            <person name="Fujitsuka N."/>
            <person name="Fukunaka R."/>
            <person name="Hamada M."/>
            <person name="Harada C."/>
            <person name="Hayashi A."/>
            <person name="Hijishita S."/>
            <person name="Honda M."/>
            <person name="Hosokawa S."/>
            <person name="Ichikawa Y."/>
            <person name="Idonuma A."/>
            <person name="Iijima M."/>
            <person name="Ikeda M."/>
            <person name="Ikeno M."/>
            <person name="Ito K."/>
            <person name="Ito S."/>
            <person name="Ito T."/>
            <person name="Ito Y."/>
            <person name="Ito Y."/>
            <person name="Iwabuchi A."/>
            <person name="Kamiya K."/>
            <person name="Karasawa W."/>
            <person name="Kurita K."/>
            <person name="Katagiri S."/>
            <person name="Kikuta A."/>
            <person name="Kobayashi H."/>
            <person name="Kobayashi N."/>
            <person name="Machita K."/>
            <person name="Maehara T."/>
            <person name="Masukawa M."/>
            <person name="Mizubayashi T."/>
            <person name="Mukai Y."/>
            <person name="Nagasaki H."/>
            <person name="Nagata Y."/>
            <person name="Naito S."/>
            <person name="Nakashima M."/>
            <person name="Nakama Y."/>
            <person name="Nakamichi Y."/>
            <person name="Nakamura M."/>
            <person name="Meguro A."/>
            <person name="Negishi M."/>
            <person name="Ohta I."/>
            <person name="Ohta T."/>
            <person name="Okamoto M."/>
            <person name="Ono N."/>
            <person name="Saji S."/>
            <person name="Sakaguchi M."/>
            <person name="Sakai K."/>
            <person name="Shibata M."/>
            <person name="Shimokawa T."/>
            <person name="Song J."/>
            <person name="Takazaki Y."/>
            <person name="Terasawa K."/>
            <person name="Tsugane M."/>
            <person name="Tsuji K."/>
            <person name="Ueda S."/>
            <person name="Waki K."/>
            <person name="Yamagata H."/>
            <person name="Yamamoto M."/>
            <person name="Yamamoto S."/>
            <person name="Yamane H."/>
            <person name="Yoshiki S."/>
            <person name="Yoshihara R."/>
            <person name="Yukawa K."/>
            <person name="Zhong H."/>
            <person name="Yano M."/>
            <person name="Yuan Q."/>
            <person name="Ouyang S."/>
            <person name="Liu J."/>
            <person name="Jones K.M."/>
            <person name="Gansberger K."/>
            <person name="Moffat K."/>
            <person name="Hill J."/>
            <person name="Bera J."/>
            <person name="Fadrosh D."/>
            <person name="Jin S."/>
            <person name="Johri S."/>
            <person name="Kim M."/>
            <person name="Overton L."/>
            <person name="Reardon M."/>
            <person name="Tsitrin T."/>
            <person name="Vuong H."/>
            <person name="Weaver B."/>
            <person name="Ciecko A."/>
            <person name="Tallon L."/>
            <person name="Jackson J."/>
            <person name="Pai G."/>
            <person name="Aken S.V."/>
            <person name="Utterback T."/>
            <person name="Reidmuller S."/>
            <person name="Feldblyum T."/>
            <person name="Hsiao J."/>
            <person name="Zismann V."/>
            <person name="Iobst S."/>
            <person name="de Vazeille A.R."/>
            <person name="Buell C.R."/>
            <person name="Ying K."/>
            <person name="Li Y."/>
            <person name="Lu T."/>
            <person name="Huang Y."/>
            <person name="Zhao Q."/>
            <person name="Feng Q."/>
            <person name="Zhang L."/>
            <person name="Zhu J."/>
            <person name="Weng Q."/>
            <person name="Mu J."/>
            <person name="Lu Y."/>
            <person name="Fan D."/>
            <person name="Liu Y."/>
            <person name="Guan J."/>
            <person name="Zhang Y."/>
            <person name="Yu S."/>
            <person name="Liu X."/>
            <person name="Zhang Y."/>
            <person name="Hong G."/>
            <person name="Han B."/>
            <person name="Choisne N."/>
            <person name="Demange N."/>
            <person name="Orjeda G."/>
            <person name="Samain S."/>
            <person name="Cattolico L."/>
            <person name="Pelletier E."/>
            <person name="Couloux A."/>
            <person name="Segurens B."/>
            <person name="Wincker P."/>
            <person name="D'Hont A."/>
            <person name="Scarpelli C."/>
            <person name="Weissenbach J."/>
            <person name="Salanoubat M."/>
            <person name="Quetier F."/>
            <person name="Yu Y."/>
            <person name="Kim H.R."/>
            <person name="Rambo T."/>
            <person name="Currie J."/>
            <person name="Collura K."/>
            <person name="Luo M."/>
            <person name="Yang T."/>
            <person name="Ammiraju J.S.S."/>
            <person name="Engler F."/>
            <person name="Soderlund C."/>
            <person name="Wing R.A."/>
            <person name="Palmer L.E."/>
            <person name="de la Bastide M."/>
            <person name="Spiegel L."/>
            <person name="Nascimento L."/>
            <person name="Zutavern T."/>
            <person name="O'Shaughnessy A."/>
            <person name="Dike S."/>
            <person name="Dedhia N."/>
            <person name="Preston R."/>
            <person name="Balija V."/>
            <person name="McCombie W.R."/>
            <person name="Chow T."/>
            <person name="Chen H."/>
            <person name="Chung M."/>
            <person name="Chen C."/>
            <person name="Shaw J."/>
            <person name="Wu H."/>
            <person name="Hsiao K."/>
            <person name="Chao Y."/>
            <person name="Chu M."/>
            <person name="Cheng C."/>
            <person name="Hour A."/>
            <person name="Lee P."/>
            <person name="Lin S."/>
            <person name="Lin Y."/>
            <person name="Liou J."/>
            <person name="Liu S."/>
            <person name="Hsing Y."/>
            <person name="Raghuvanshi S."/>
            <person name="Mohanty A."/>
            <person name="Bharti A.K."/>
            <person name="Gaur A."/>
            <person name="Gupta V."/>
            <person name="Kumar D."/>
            <person name="Ravi V."/>
            <person name="Vij S."/>
            <person name="Kapur A."/>
            <person name="Khurana P."/>
            <person name="Khurana P."/>
            <person name="Khurana J.P."/>
            <person name="Tyagi A.K."/>
            <person name="Gaikwad K."/>
            <person name="Singh A."/>
            <person name="Dalal V."/>
            <person name="Srivastava S."/>
            <person name="Dixit A."/>
            <person name="Pal A.K."/>
            <person name="Ghazi I.A."/>
            <person name="Yadav M."/>
            <person name="Pandit A."/>
            <person name="Bhargava A."/>
            <person name="Sureshbabu K."/>
            <person name="Batra K."/>
            <person name="Sharma T.R."/>
            <person name="Mohapatra T."/>
            <person name="Singh N.K."/>
            <person name="Messing J."/>
            <person name="Nelson A.B."/>
            <person name="Fuks G."/>
            <person name="Kavchok S."/>
            <person name="Keizer G."/>
            <person name="Linton E."/>
            <person name="Llaca V."/>
            <person name="Song R."/>
            <person name="Tanyolac B."/>
            <person name="Young S."/>
            <person name="Ho-Il K."/>
            <person name="Hahn J.H."/>
            <person name="Sangsakoo G."/>
            <person name="Vanavichit A."/>
            <person name="de Mattos Luiz.A.T."/>
            <person name="Zimmer P.D."/>
            <person name="Malone G."/>
            <person name="Dellagostin O."/>
            <person name="de Oliveira A.C."/>
            <person name="Bevan M."/>
            <person name="Bancroft I."/>
            <person name="Minx P."/>
            <person name="Cordum H."/>
            <person name="Wilson R."/>
            <person name="Cheng Z."/>
            <person name="Jin W."/>
            <person name="Jiang J."/>
            <person name="Leong S.A."/>
            <person name="Iwama H."/>
            <person name="Gojobori T."/>
            <person name="Itoh T."/>
            <person name="Niimura Y."/>
            <person name="Fujii Y."/>
            <person name="Habara T."/>
            <person name="Sakai H."/>
            <person name="Sato Y."/>
            <person name="Wilson G."/>
            <person name="Kumar K."/>
            <person name="McCouch S."/>
            <person name="Juretic N."/>
            <person name="Hoen D."/>
            <person name="Wright S."/>
            <person name="Bruskiewich R."/>
            <person name="Bureau T."/>
            <person name="Miyao A."/>
            <person name="Hirochika H."/>
            <person name="Nishikawa T."/>
            <person name="Kadowaki K."/>
            <person name="Sugiura M."/>
            <person name="Burr B."/>
            <person name="Sasaki T."/>
        </authorList>
    </citation>
    <scope>NUCLEOTIDE SEQUENCE [LARGE SCALE GENOMIC DNA]</scope>
    <source>
        <strain evidence="9">cv. Nipponbare</strain>
    </source>
</reference>
<evidence type="ECO:0000256" key="4">
    <source>
        <dbReference type="ARBA" id="ARBA00022989"/>
    </source>
</evidence>
<dbReference type="PANTHER" id="PTHR22950">
    <property type="entry name" value="AMINO ACID TRANSPORTER"/>
    <property type="match status" value="1"/>
</dbReference>
<reference evidence="8 9" key="2">
    <citation type="journal article" date="2013" name="Plant Cell Physiol.">
        <title>Rice Annotation Project Database (RAP-DB): an integrative and interactive database for rice genomics.</title>
        <authorList>
            <person name="Sakai H."/>
            <person name="Lee S.S."/>
            <person name="Tanaka T."/>
            <person name="Numa H."/>
            <person name="Kim J."/>
            <person name="Kawahara Y."/>
            <person name="Wakimoto H."/>
            <person name="Yang C.C."/>
            <person name="Iwamoto M."/>
            <person name="Abe T."/>
            <person name="Yamada Y."/>
            <person name="Muto A."/>
            <person name="Inokuchi H."/>
            <person name="Ikemura T."/>
            <person name="Matsumoto T."/>
            <person name="Sasaki T."/>
            <person name="Itoh T."/>
        </authorList>
    </citation>
    <scope>NUCLEOTIDE SEQUENCE [LARGE SCALE GENOMIC DNA]</scope>
    <source>
        <strain evidence="9">cv. Nipponbare</strain>
    </source>
</reference>
<keyword evidence="5 6" id="KW-0472">Membrane</keyword>
<dbReference type="GO" id="GO:0016020">
    <property type="term" value="C:membrane"/>
    <property type="evidence" value="ECO:0000318"/>
    <property type="project" value="GO_Central"/>
</dbReference>
<keyword evidence="3" id="KW-0029">Amino-acid transport</keyword>
<dbReference type="GO" id="GO:0031090">
    <property type="term" value="C:organelle membrane"/>
    <property type="evidence" value="ECO:0007669"/>
    <property type="project" value="UniProtKB-ARBA"/>
</dbReference>
<organism evidence="8 9">
    <name type="scientific">Oryza sativa subsp. japonica</name>
    <name type="common">Rice</name>
    <dbReference type="NCBI Taxonomy" id="39947"/>
    <lineage>
        <taxon>Eukaryota</taxon>
        <taxon>Viridiplantae</taxon>
        <taxon>Streptophyta</taxon>
        <taxon>Embryophyta</taxon>
        <taxon>Tracheophyta</taxon>
        <taxon>Spermatophyta</taxon>
        <taxon>Magnoliopsida</taxon>
        <taxon>Liliopsida</taxon>
        <taxon>Poales</taxon>
        <taxon>Poaceae</taxon>
        <taxon>BOP clade</taxon>
        <taxon>Oryzoideae</taxon>
        <taxon>Oryzeae</taxon>
        <taxon>Oryzinae</taxon>
        <taxon>Oryza</taxon>
        <taxon>Oryza sativa</taxon>
    </lineage>
</organism>
<dbReference type="PaxDb" id="39947-A0A0N7KD84"/>
<evidence type="ECO:0000256" key="3">
    <source>
        <dbReference type="ARBA" id="ARBA00022970"/>
    </source>
</evidence>
<evidence type="ECO:0000256" key="2">
    <source>
        <dbReference type="ARBA" id="ARBA00022692"/>
    </source>
</evidence>
<evidence type="ECO:0000313" key="8">
    <source>
        <dbReference type="EMBL" id="BAS72905.1"/>
    </source>
</evidence>
<evidence type="ECO:0000259" key="7">
    <source>
        <dbReference type="Pfam" id="PF01490"/>
    </source>
</evidence>
<evidence type="ECO:0000313" key="9">
    <source>
        <dbReference type="Proteomes" id="UP000059680"/>
    </source>
</evidence>
<dbReference type="FunCoup" id="A0A0N7KD84">
    <property type="interactions" value="1"/>
</dbReference>
<keyword evidence="3" id="KW-0813">Transport</keyword>
<feature type="domain" description="Amino acid transporter transmembrane" evidence="7">
    <location>
        <begin position="213"/>
        <end position="292"/>
    </location>
</feature>
<comment type="subcellular location">
    <subcellularLocation>
        <location evidence="1">Membrane</location>
        <topology evidence="1">Multi-pass membrane protein</topology>
    </subcellularLocation>
</comment>
<feature type="transmembrane region" description="Helical" evidence="6">
    <location>
        <begin position="210"/>
        <end position="235"/>
    </location>
</feature>
<evidence type="ECO:0000256" key="1">
    <source>
        <dbReference type="ARBA" id="ARBA00004141"/>
    </source>
</evidence>